<dbReference type="EMBL" id="CABFNS010000774">
    <property type="protein sequence ID" value="VUC27702.1"/>
    <property type="molecule type" value="Genomic_DNA"/>
</dbReference>
<dbReference type="InterPro" id="IPR036291">
    <property type="entry name" value="NAD(P)-bd_dom_sf"/>
</dbReference>
<evidence type="ECO:0000256" key="2">
    <source>
        <dbReference type="ARBA" id="ARBA00022857"/>
    </source>
</evidence>
<comment type="similarity">
    <text evidence="1">Belongs to the short-chain dehydrogenases/reductases (SDR) family.</text>
</comment>
<proteinExistence type="inferred from homology"/>
<protein>
    <recommendedName>
        <fullName evidence="6">Oxidoreductase</fullName>
    </recommendedName>
</protein>
<organism evidence="4 5">
    <name type="scientific">Bionectria ochroleuca</name>
    <name type="common">Gliocladium roseum</name>
    <dbReference type="NCBI Taxonomy" id="29856"/>
    <lineage>
        <taxon>Eukaryota</taxon>
        <taxon>Fungi</taxon>
        <taxon>Dikarya</taxon>
        <taxon>Ascomycota</taxon>
        <taxon>Pezizomycotina</taxon>
        <taxon>Sordariomycetes</taxon>
        <taxon>Hypocreomycetidae</taxon>
        <taxon>Hypocreales</taxon>
        <taxon>Bionectriaceae</taxon>
        <taxon>Clonostachys</taxon>
    </lineage>
</organism>
<keyword evidence="5" id="KW-1185">Reference proteome</keyword>
<sequence length="180" mass="19700">MELLPLLQNTAAVEPEGTVRVTWASSVISDLAAPKYGVELGSDGSPKVHDKPTVDYGQSKAGNVLLSSEFARRYKSDGIVSVAWNPGNLRTDLLRHFHPVERFITWSLAHDVIRGAHTELYAGWSSDIAAEHTGSYIKPWGRLSQPRSDIETACVGGLEGGRSVAEAFWDWCETQAKAHL</sequence>
<evidence type="ECO:0000313" key="4">
    <source>
        <dbReference type="EMBL" id="VUC27702.1"/>
    </source>
</evidence>
<evidence type="ECO:0000313" key="5">
    <source>
        <dbReference type="Proteomes" id="UP000766486"/>
    </source>
</evidence>
<dbReference type="PANTHER" id="PTHR24320">
    <property type="entry name" value="RETINOL DEHYDROGENASE"/>
    <property type="match status" value="1"/>
</dbReference>
<evidence type="ECO:0008006" key="6">
    <source>
        <dbReference type="Google" id="ProtNLM"/>
    </source>
</evidence>
<comment type="caution">
    <text evidence="4">The sequence shown here is derived from an EMBL/GenBank/DDBJ whole genome shotgun (WGS) entry which is preliminary data.</text>
</comment>
<evidence type="ECO:0000256" key="1">
    <source>
        <dbReference type="ARBA" id="ARBA00006484"/>
    </source>
</evidence>
<evidence type="ECO:0000256" key="3">
    <source>
        <dbReference type="ARBA" id="ARBA00023002"/>
    </source>
</evidence>
<gene>
    <name evidence="4" type="ORF">CLO192961_LOCUS218192</name>
</gene>
<dbReference type="Gene3D" id="3.40.50.720">
    <property type="entry name" value="NAD(P)-binding Rossmann-like Domain"/>
    <property type="match status" value="1"/>
</dbReference>
<keyword evidence="3" id="KW-0560">Oxidoreductase</keyword>
<name>A0ABY6U9D3_BIOOC</name>
<dbReference type="Proteomes" id="UP000766486">
    <property type="component" value="Unassembled WGS sequence"/>
</dbReference>
<accession>A0ABY6U9D3</accession>
<dbReference type="PANTHER" id="PTHR24320:SF236">
    <property type="entry name" value="SHORT-CHAIN DEHYDROGENASE-RELATED"/>
    <property type="match status" value="1"/>
</dbReference>
<dbReference type="SUPFAM" id="SSF51735">
    <property type="entry name" value="NAD(P)-binding Rossmann-fold domains"/>
    <property type="match status" value="1"/>
</dbReference>
<keyword evidence="2" id="KW-0521">NADP</keyword>
<reference evidence="4 5" key="1">
    <citation type="submission" date="2019-06" db="EMBL/GenBank/DDBJ databases">
        <authorList>
            <person name="Broberg M."/>
        </authorList>
    </citation>
    <scope>NUCLEOTIDE SEQUENCE [LARGE SCALE GENOMIC DNA]</scope>
</reference>